<protein>
    <submittedName>
        <fullName evidence="3">Uncharacterized protein</fullName>
    </submittedName>
</protein>
<evidence type="ECO:0000256" key="1">
    <source>
        <dbReference type="SAM" id="MobiDB-lite"/>
    </source>
</evidence>
<name>A0A7C8P8Y7_ORBOL</name>
<dbReference type="Proteomes" id="UP000475325">
    <property type="component" value="Unassembled WGS sequence"/>
</dbReference>
<evidence type="ECO:0000313" key="5">
    <source>
        <dbReference type="Proteomes" id="UP000480548"/>
    </source>
</evidence>
<feature type="compositionally biased region" description="Basic and acidic residues" evidence="1">
    <location>
        <begin position="74"/>
        <end position="83"/>
    </location>
</feature>
<accession>A0A7C8P8Y7</accession>
<evidence type="ECO:0000313" key="3">
    <source>
        <dbReference type="EMBL" id="KAF3140302.1"/>
    </source>
</evidence>
<gene>
    <name evidence="2" type="ORF">TWF102_007097</name>
    <name evidence="3" type="ORF">TWF703_003175</name>
</gene>
<evidence type="ECO:0000313" key="2">
    <source>
        <dbReference type="EMBL" id="KAF3111432.1"/>
    </source>
</evidence>
<feature type="compositionally biased region" description="Polar residues" evidence="1">
    <location>
        <begin position="94"/>
        <end position="109"/>
    </location>
</feature>
<evidence type="ECO:0000313" key="4">
    <source>
        <dbReference type="Proteomes" id="UP000475325"/>
    </source>
</evidence>
<reference evidence="4 5" key="1">
    <citation type="submission" date="2019-06" db="EMBL/GenBank/DDBJ databases">
        <authorList>
            <person name="Palmer J.M."/>
        </authorList>
    </citation>
    <scope>NUCLEOTIDE SEQUENCE [LARGE SCALE GENOMIC DNA]</scope>
    <source>
        <strain evidence="2 4">TWF102</strain>
        <strain evidence="3 5">TWF703</strain>
    </source>
</reference>
<dbReference type="EMBL" id="WIQZ01000017">
    <property type="protein sequence ID" value="KAF3140302.1"/>
    <property type="molecule type" value="Genomic_DNA"/>
</dbReference>
<proteinExistence type="predicted"/>
<sequence length="141" mass="15872">MCLEETNHFVKCGHGSALVVTICNIYANMVEADPTGYFTSKDRLPLGLCPGWRRIRTKYSRYCDECEAKIQEEFRKQKEEERKKNKQKKKKNDGNGSDSTPESYSSARSADSWQLVIQAPSEVDVPLASTSSTAKNVDVSK</sequence>
<dbReference type="AlphaFoldDB" id="A0A7C8P8Y7"/>
<comment type="caution">
    <text evidence="3">The sequence shown here is derived from an EMBL/GenBank/DDBJ whole genome shotgun (WGS) entry which is preliminary data.</text>
</comment>
<dbReference type="EMBL" id="WIQW01000004">
    <property type="protein sequence ID" value="KAF3111432.1"/>
    <property type="molecule type" value="Genomic_DNA"/>
</dbReference>
<organism evidence="3 5">
    <name type="scientific">Orbilia oligospora</name>
    <name type="common">Nematode-trapping fungus</name>
    <name type="synonym">Arthrobotrys oligospora</name>
    <dbReference type="NCBI Taxonomy" id="2813651"/>
    <lineage>
        <taxon>Eukaryota</taxon>
        <taxon>Fungi</taxon>
        <taxon>Dikarya</taxon>
        <taxon>Ascomycota</taxon>
        <taxon>Pezizomycotina</taxon>
        <taxon>Orbiliomycetes</taxon>
        <taxon>Orbiliales</taxon>
        <taxon>Orbiliaceae</taxon>
        <taxon>Orbilia</taxon>
    </lineage>
</organism>
<dbReference type="Proteomes" id="UP000480548">
    <property type="component" value="Unassembled WGS sequence"/>
</dbReference>
<feature type="region of interest" description="Disordered" evidence="1">
    <location>
        <begin position="74"/>
        <end position="109"/>
    </location>
</feature>